<sequence>MNSKQLQAEEDFRILEEMETGEFWMRFNMLKDHIREQYLQDEKDWLIGFSGGKDSSLLLRLVWEVLIDLKPHQHNKTIHVISSDTKVESHKMTSYLKRSLNAIAKNGSPLGIKAHLVQPTYKQSFFWNVIGRGVIAPYGGYPFQWCTKKMKIDPMNEKIHEIISAQPFTFNNTQHQATLLLGVREGESIKRAKSIKKFQTEGKFAQHSDFKELRVYHPIKEVIESDLWAYLQYESPLLPWGIPVMELVELYVDGSEECPLYTSKDQLKDSKSCGSKNSRSGCWTCLYAGRNDKMIEGLIKTGHKEMAYLAEWKAFLFDVTNDVRYREPLRRAAVKRKLETLRNPSNETSLLDFGLSKDDQYYRNYERAHRGNYEPGGFNINLRVQLLEKLLFAQQECGYQLIEEEEVEAILSSWKEEGYDISNSMIKPRNHQYDGAVVLREDWSVNVSKTTNSNPIFYIEVPFKYGDSKIVEYIKERQTKTRRSIFCYFDNKAYKDQNIVYNTATFIVCDPNIHNVKEANEYVVRWLFIESPLSKAPYQMVGQSKQAAIDYLLVSVVDEIMEKNTEQIDYFPPYEVDLSLVSSGESIPLF</sequence>
<dbReference type="PANTHER" id="PTHR43196">
    <property type="entry name" value="SULFATE ADENYLYLTRANSFERASE SUBUNIT 2"/>
    <property type="match status" value="1"/>
</dbReference>
<dbReference type="PANTHER" id="PTHR43196:SF2">
    <property type="entry name" value="PHOSPHOADENOSINE PHOSPHOSULFATE REDUCTASE"/>
    <property type="match status" value="1"/>
</dbReference>
<dbReference type="SUPFAM" id="SSF52402">
    <property type="entry name" value="Adenine nucleotide alpha hydrolases-like"/>
    <property type="match status" value="1"/>
</dbReference>
<dbReference type="Gene3D" id="3.40.50.620">
    <property type="entry name" value="HUPs"/>
    <property type="match status" value="1"/>
</dbReference>
<dbReference type="InterPro" id="IPR014729">
    <property type="entry name" value="Rossmann-like_a/b/a_fold"/>
</dbReference>
<evidence type="ECO:0000313" key="3">
    <source>
        <dbReference type="Proteomes" id="UP000001544"/>
    </source>
</evidence>
<protein>
    <recommendedName>
        <fullName evidence="1">Phosphoadenosine phosphosulphate reductase domain-containing protein</fullName>
    </recommendedName>
</protein>
<dbReference type="EMBL" id="CP001879">
    <property type="protein sequence ID" value="ADC52154.1"/>
    <property type="molecule type" value="Genomic_DNA"/>
</dbReference>
<name>D3G1C8_ALKPO</name>
<evidence type="ECO:0000259" key="1">
    <source>
        <dbReference type="Pfam" id="PF01507"/>
    </source>
</evidence>
<organism evidence="2 3">
    <name type="scientific">Alkalihalophilus pseudofirmus (strain ATCC BAA-2126 / JCM 17055 / OF4)</name>
    <name type="common">Bacillus pseudofirmus</name>
    <dbReference type="NCBI Taxonomy" id="398511"/>
    <lineage>
        <taxon>Bacteria</taxon>
        <taxon>Bacillati</taxon>
        <taxon>Bacillota</taxon>
        <taxon>Bacilli</taxon>
        <taxon>Bacillales</taxon>
        <taxon>Bacillaceae</taxon>
        <taxon>Alkalihalophilus</taxon>
    </lineage>
</organism>
<keyword evidence="3" id="KW-1185">Reference proteome</keyword>
<keyword evidence="2" id="KW-0614">Plasmid</keyword>
<dbReference type="InterPro" id="IPR002500">
    <property type="entry name" value="PAPS_reduct_dom"/>
</dbReference>
<reference evidence="2 3" key="1">
    <citation type="journal article" date="2011" name="Environ. Microbiol.">
        <title>Genome of alkaliphilic Bacillus pseudofirmus OF4 reveals adaptations that support the ability to grow in an external pH range from 7.5 to 11.4.</title>
        <authorList>
            <person name="Janto B."/>
            <person name="Ahmed A."/>
            <person name="Ito M."/>
            <person name="Liu J."/>
            <person name="Hicks D.B."/>
            <person name="Pagni S."/>
            <person name="Fackelmayer O.J."/>
            <person name="Smith T.A."/>
            <person name="Earl J."/>
            <person name="Elbourne L.D."/>
            <person name="Hassan K."/>
            <person name="Paulsen I.T."/>
            <person name="Kolsto A.B."/>
            <person name="Tourasse N.J."/>
            <person name="Ehrlich G.D."/>
            <person name="Boissy R."/>
            <person name="Ivey D.M."/>
            <person name="Li G."/>
            <person name="Xue Y."/>
            <person name="Ma Y."/>
            <person name="Hu F.Z."/>
            <person name="Krulwich T.A."/>
        </authorList>
    </citation>
    <scope>NUCLEOTIDE SEQUENCE [LARGE SCALE GENOMIC DNA]</scope>
    <source>
        <strain evidence="3">ATCC BAA-2126 / JCM 17055 / OF4</strain>
    </source>
</reference>
<dbReference type="Pfam" id="PF01507">
    <property type="entry name" value="PAPS_reduct"/>
    <property type="match status" value="1"/>
</dbReference>
<dbReference type="AlphaFoldDB" id="D3G1C8"/>
<geneLocation type="plasmid" evidence="2 3">
    <name>pBpOF4-01</name>
</geneLocation>
<evidence type="ECO:0000313" key="2">
    <source>
        <dbReference type="EMBL" id="ADC52154.1"/>
    </source>
</evidence>
<dbReference type="KEGG" id="bpf:BpOF4_20794"/>
<dbReference type="InterPro" id="IPR050128">
    <property type="entry name" value="Sulfate_adenylyltrnsfr_sub2"/>
</dbReference>
<dbReference type="GO" id="GO:0003824">
    <property type="term" value="F:catalytic activity"/>
    <property type="evidence" value="ECO:0007669"/>
    <property type="project" value="InterPro"/>
</dbReference>
<proteinExistence type="predicted"/>
<gene>
    <name evidence="2" type="ordered locus">BpOF4_20794</name>
</gene>
<feature type="domain" description="Phosphoadenosine phosphosulphate reductase" evidence="1">
    <location>
        <begin position="48"/>
        <end position="234"/>
    </location>
</feature>
<dbReference type="Proteomes" id="UP000001544">
    <property type="component" value="Plasmid pBpOF4-01"/>
</dbReference>
<dbReference type="RefSeq" id="WP_012961066.1">
    <property type="nucleotide sequence ID" value="NC_013792.1"/>
</dbReference>
<dbReference type="HOGENOM" id="CLU_027799_1_0_9"/>
<dbReference type="eggNOG" id="COG0175">
    <property type="taxonomic scope" value="Bacteria"/>
</dbReference>
<accession>D3G1C8</accession>